<organism evidence="1 2">
    <name type="scientific">Neptunomonas qingdaonensis</name>
    <dbReference type="NCBI Taxonomy" id="1045558"/>
    <lineage>
        <taxon>Bacteria</taxon>
        <taxon>Pseudomonadati</taxon>
        <taxon>Pseudomonadota</taxon>
        <taxon>Gammaproteobacteria</taxon>
        <taxon>Oceanospirillales</taxon>
        <taxon>Oceanospirillaceae</taxon>
        <taxon>Neptunomonas</taxon>
    </lineage>
</organism>
<reference evidence="2" key="1">
    <citation type="submission" date="2016-10" db="EMBL/GenBank/DDBJ databases">
        <authorList>
            <person name="Varghese N."/>
            <person name="Submissions S."/>
        </authorList>
    </citation>
    <scope>NUCLEOTIDE SEQUENCE [LARGE SCALE GENOMIC DNA]</scope>
    <source>
        <strain evidence="2">CGMCC 1.10971</strain>
    </source>
</reference>
<keyword evidence="2" id="KW-1185">Reference proteome</keyword>
<dbReference type="Proteomes" id="UP000198623">
    <property type="component" value="Unassembled WGS sequence"/>
</dbReference>
<dbReference type="STRING" id="1045558.SAMN05216175_10944"/>
<evidence type="ECO:0000313" key="2">
    <source>
        <dbReference type="Proteomes" id="UP000198623"/>
    </source>
</evidence>
<accession>A0A1I2T212</accession>
<evidence type="ECO:0000313" key="1">
    <source>
        <dbReference type="EMBL" id="SFG58850.1"/>
    </source>
</evidence>
<gene>
    <name evidence="1" type="ORF">SAMN05216175_10944</name>
</gene>
<sequence length="39" mass="4389">MECEPFEPDPDDTGVGIGQSHHSFIFPLLNRVSELFPET</sequence>
<dbReference type="AlphaFoldDB" id="A0A1I2T212"/>
<name>A0A1I2T212_9GAMM</name>
<protein>
    <submittedName>
        <fullName evidence="1">Uncharacterized protein</fullName>
    </submittedName>
</protein>
<proteinExistence type="predicted"/>
<dbReference type="EMBL" id="FOOU01000009">
    <property type="protein sequence ID" value="SFG58850.1"/>
    <property type="molecule type" value="Genomic_DNA"/>
</dbReference>